<evidence type="ECO:0000256" key="1">
    <source>
        <dbReference type="ARBA" id="ARBA00009174"/>
    </source>
</evidence>
<keyword evidence="4" id="KW-1185">Reference proteome</keyword>
<comment type="similarity">
    <text evidence="1">Belongs to the thioester dehydratase family. FabZ subfamily.</text>
</comment>
<protein>
    <submittedName>
        <fullName evidence="3">3-hydroxylacyl-ACP dehydratase</fullName>
    </submittedName>
</protein>
<dbReference type="Proteomes" id="UP001610818">
    <property type="component" value="Unassembled WGS sequence"/>
</dbReference>
<reference evidence="3 4" key="1">
    <citation type="submission" date="2024-10" db="EMBL/GenBank/DDBJ databases">
        <title>The Natural Products Discovery Center: Release of the First 8490 Sequenced Strains for Exploring Actinobacteria Biosynthetic Diversity.</title>
        <authorList>
            <person name="Kalkreuter E."/>
            <person name="Kautsar S.A."/>
            <person name="Yang D."/>
            <person name="Bader C.D."/>
            <person name="Teijaro C.N."/>
            <person name="Fluegel L."/>
            <person name="Davis C.M."/>
            <person name="Simpson J.R."/>
            <person name="Lauterbach L."/>
            <person name="Steele A.D."/>
            <person name="Gui C."/>
            <person name="Meng S."/>
            <person name="Li G."/>
            <person name="Viehrig K."/>
            <person name="Ye F."/>
            <person name="Su P."/>
            <person name="Kiefer A.F."/>
            <person name="Nichols A."/>
            <person name="Cepeda A.J."/>
            <person name="Yan W."/>
            <person name="Fan B."/>
            <person name="Jiang Y."/>
            <person name="Adhikari A."/>
            <person name="Zheng C.-J."/>
            <person name="Schuster L."/>
            <person name="Cowan T.M."/>
            <person name="Smanski M.J."/>
            <person name="Chevrette M.G."/>
            <person name="De Carvalho L.P.S."/>
            <person name="Shen B."/>
        </authorList>
    </citation>
    <scope>NUCLEOTIDE SEQUENCE [LARGE SCALE GENOMIC DNA]</scope>
    <source>
        <strain evidence="3 4">NPDC017990</strain>
    </source>
</reference>
<dbReference type="RefSeq" id="WP_397715442.1">
    <property type="nucleotide sequence ID" value="NZ_JBIRGN010000005.1"/>
</dbReference>
<proteinExistence type="inferred from homology"/>
<comment type="caution">
    <text evidence="3">The sequence shown here is derived from an EMBL/GenBank/DDBJ whole genome shotgun (WGS) entry which is preliminary data.</text>
</comment>
<accession>A0ABW7R066</accession>
<sequence>MRFHLIDRIDSWQPHRRITARKVTSVHEGHWQQTPDGPRLAFGLMLEALCQAGTWLIMLSTEHQKRAALLTVREAIASGTVRPGDTLRIEAVVVSRSEEAALIDGTVTCEGRTVLEANGIMCALIDAEELDDPADTARMASRLLGTKAAA</sequence>
<dbReference type="PANTHER" id="PTHR30272">
    <property type="entry name" value="3-HYDROXYACYL-[ACYL-CARRIER-PROTEIN] DEHYDRATASE"/>
    <property type="match status" value="1"/>
</dbReference>
<dbReference type="EMBL" id="JBIRGQ010000005">
    <property type="protein sequence ID" value="MFH8548986.1"/>
    <property type="molecule type" value="Genomic_DNA"/>
</dbReference>
<dbReference type="Gene3D" id="3.10.129.10">
    <property type="entry name" value="Hotdog Thioesterase"/>
    <property type="match status" value="1"/>
</dbReference>
<evidence type="ECO:0000256" key="2">
    <source>
        <dbReference type="ARBA" id="ARBA00023239"/>
    </source>
</evidence>
<dbReference type="PANTHER" id="PTHR30272:SF1">
    <property type="entry name" value="3-HYDROXYACYL-[ACYL-CARRIER-PROTEIN] DEHYDRATASE"/>
    <property type="match status" value="1"/>
</dbReference>
<dbReference type="InterPro" id="IPR013114">
    <property type="entry name" value="FabA_FabZ"/>
</dbReference>
<evidence type="ECO:0000313" key="4">
    <source>
        <dbReference type="Proteomes" id="UP001610818"/>
    </source>
</evidence>
<dbReference type="SUPFAM" id="SSF54637">
    <property type="entry name" value="Thioesterase/thiol ester dehydrase-isomerase"/>
    <property type="match status" value="1"/>
</dbReference>
<organism evidence="3 4">
    <name type="scientific">Streptomyces longisporoflavus</name>
    <dbReference type="NCBI Taxonomy" id="28044"/>
    <lineage>
        <taxon>Bacteria</taxon>
        <taxon>Bacillati</taxon>
        <taxon>Actinomycetota</taxon>
        <taxon>Actinomycetes</taxon>
        <taxon>Kitasatosporales</taxon>
        <taxon>Streptomycetaceae</taxon>
        <taxon>Streptomyces</taxon>
    </lineage>
</organism>
<dbReference type="Pfam" id="PF07977">
    <property type="entry name" value="FabA"/>
    <property type="match status" value="1"/>
</dbReference>
<gene>
    <name evidence="3" type="ORF">ACH4F9_28610</name>
</gene>
<keyword evidence="2" id="KW-0456">Lyase</keyword>
<evidence type="ECO:0000313" key="3">
    <source>
        <dbReference type="EMBL" id="MFH8548986.1"/>
    </source>
</evidence>
<dbReference type="InterPro" id="IPR029069">
    <property type="entry name" value="HotDog_dom_sf"/>
</dbReference>
<name>A0ABW7R066_9ACTN</name>